<evidence type="ECO:0000256" key="7">
    <source>
        <dbReference type="ARBA" id="ARBA00022833"/>
    </source>
</evidence>
<evidence type="ECO:0000256" key="2">
    <source>
        <dbReference type="ARBA" id="ARBA00004906"/>
    </source>
</evidence>
<evidence type="ECO:0000256" key="11">
    <source>
        <dbReference type="SAM" id="Phobius"/>
    </source>
</evidence>
<keyword evidence="7" id="KW-0862">Zinc</keyword>
<keyword evidence="9 11" id="KW-0472">Membrane</keyword>
<evidence type="ECO:0000256" key="10">
    <source>
        <dbReference type="SAM" id="MobiDB-lite"/>
    </source>
</evidence>
<reference evidence="13 14" key="2">
    <citation type="journal article" date="2021" name="Genomics">
        <title>High-quality reference genome for Clonorchis sinensis.</title>
        <authorList>
            <person name="Young N.D."/>
            <person name="Stroehlein A.J."/>
            <person name="Kinkar L."/>
            <person name="Wang T."/>
            <person name="Sohn W.M."/>
            <person name="Chang B.C.H."/>
            <person name="Kaur P."/>
            <person name="Weisz D."/>
            <person name="Dudchenko O."/>
            <person name="Aiden E.L."/>
            <person name="Korhonen P.K."/>
            <person name="Gasser R.B."/>
        </authorList>
    </citation>
    <scope>NUCLEOTIDE SEQUENCE [LARGE SCALE GENOMIC DNA]</scope>
    <source>
        <strain evidence="13">Cs-k2</strain>
    </source>
</reference>
<dbReference type="OrthoDB" id="7759664at2759"/>
<keyword evidence="3" id="KW-0808">Transferase</keyword>
<dbReference type="EMBL" id="NIRI02000042">
    <property type="protein sequence ID" value="KAG5450193.1"/>
    <property type="molecule type" value="Genomic_DNA"/>
</dbReference>
<dbReference type="InterPro" id="IPR057992">
    <property type="entry name" value="TPR_SYVN1_N"/>
</dbReference>
<comment type="subcellular location">
    <subcellularLocation>
        <location evidence="1">Membrane</location>
    </subcellularLocation>
</comment>
<dbReference type="Proteomes" id="UP000286415">
    <property type="component" value="Unassembled WGS sequence"/>
</dbReference>
<keyword evidence="8 11" id="KW-1133">Transmembrane helix</keyword>
<comment type="pathway">
    <text evidence="2">Protein modification; protein ubiquitination.</text>
</comment>
<organism evidence="13 14">
    <name type="scientific">Clonorchis sinensis</name>
    <name type="common">Chinese liver fluke</name>
    <dbReference type="NCBI Taxonomy" id="79923"/>
    <lineage>
        <taxon>Eukaryota</taxon>
        <taxon>Metazoa</taxon>
        <taxon>Spiralia</taxon>
        <taxon>Lophotrochozoa</taxon>
        <taxon>Platyhelminthes</taxon>
        <taxon>Trematoda</taxon>
        <taxon>Digenea</taxon>
        <taxon>Opisthorchiida</taxon>
        <taxon>Opisthorchiata</taxon>
        <taxon>Opisthorchiidae</taxon>
        <taxon>Clonorchis</taxon>
    </lineage>
</organism>
<dbReference type="Pfam" id="PF25563">
    <property type="entry name" value="TPR_SYVN1_N"/>
    <property type="match status" value="1"/>
</dbReference>
<gene>
    <name evidence="13" type="ORF">CSKR_114268</name>
</gene>
<evidence type="ECO:0000259" key="12">
    <source>
        <dbReference type="Pfam" id="PF25563"/>
    </source>
</evidence>
<proteinExistence type="predicted"/>
<evidence type="ECO:0000256" key="9">
    <source>
        <dbReference type="ARBA" id="ARBA00023136"/>
    </source>
</evidence>
<evidence type="ECO:0000256" key="6">
    <source>
        <dbReference type="ARBA" id="ARBA00022771"/>
    </source>
</evidence>
<evidence type="ECO:0000256" key="5">
    <source>
        <dbReference type="ARBA" id="ARBA00022723"/>
    </source>
</evidence>
<keyword evidence="5" id="KW-0479">Metal-binding</keyword>
<name>A0A8T1MM06_CLOSI</name>
<dbReference type="AlphaFoldDB" id="A0A8T1MM06"/>
<evidence type="ECO:0000313" key="13">
    <source>
        <dbReference type="EMBL" id="KAG5450193.1"/>
    </source>
</evidence>
<evidence type="ECO:0000256" key="4">
    <source>
        <dbReference type="ARBA" id="ARBA00022692"/>
    </source>
</evidence>
<feature type="domain" description="E3 ubiquitin-protein ligase synoviolin-like TPR repeats" evidence="12">
    <location>
        <begin position="2"/>
        <end position="62"/>
    </location>
</feature>
<feature type="region of interest" description="Disordered" evidence="10">
    <location>
        <begin position="192"/>
        <end position="237"/>
    </location>
</feature>
<keyword evidence="14" id="KW-1185">Reference proteome</keyword>
<feature type="transmembrane region" description="Helical" evidence="11">
    <location>
        <begin position="12"/>
        <end position="29"/>
    </location>
</feature>
<evidence type="ECO:0000256" key="3">
    <source>
        <dbReference type="ARBA" id="ARBA00022679"/>
    </source>
</evidence>
<comment type="caution">
    <text evidence="13">The sequence shown here is derived from an EMBL/GenBank/DDBJ whole genome shotgun (WGS) entry which is preliminary data.</text>
</comment>
<accession>A0A8T1MM06</accession>
<keyword evidence="4 11" id="KW-0812">Transmembrane</keyword>
<sequence length="255" mass="27979">MRDHPWDKKTMYLLYVDIVVGVARLAFYVEFTVLMWALHPFPLFIARPIYLSVRALKKAVRQTPLGQFPFFPPYFGTTVPVATQPTASVAGLPVYPPVSGPLFAPPFFGMPIIYPGNLFPNTTTPMPEPPSGTPDHVVEARLRASANARLTALRQINVLLNAAVLQMNAYLNASTDANNPWLNGFNPPVSSADAVGEIQNDSDGLTSDEPSHSSAVSKTDTAQPGSSESTTLVDVRKRRLEHFEREAEDVKSKND</sequence>
<evidence type="ECO:0000313" key="14">
    <source>
        <dbReference type="Proteomes" id="UP000286415"/>
    </source>
</evidence>
<evidence type="ECO:0000256" key="8">
    <source>
        <dbReference type="ARBA" id="ARBA00022989"/>
    </source>
</evidence>
<reference evidence="13 14" key="1">
    <citation type="journal article" date="2018" name="Biotechnol. Adv.">
        <title>Improved genomic resources and new bioinformatic workflow for the carcinogenic parasite Clonorchis sinensis: Biotechnological implications.</title>
        <authorList>
            <person name="Wang D."/>
            <person name="Korhonen P.K."/>
            <person name="Gasser R.B."/>
            <person name="Young N.D."/>
        </authorList>
    </citation>
    <scope>NUCLEOTIDE SEQUENCE [LARGE SCALE GENOMIC DNA]</scope>
    <source>
        <strain evidence="13">Cs-k2</strain>
    </source>
</reference>
<protein>
    <submittedName>
        <fullName evidence="13">E3 ubiquitin-protein ligase synoviolin A</fullName>
    </submittedName>
</protein>
<keyword evidence="6" id="KW-0863">Zinc-finger</keyword>
<evidence type="ECO:0000256" key="1">
    <source>
        <dbReference type="ARBA" id="ARBA00004370"/>
    </source>
</evidence>
<feature type="compositionally biased region" description="Polar residues" evidence="10">
    <location>
        <begin position="212"/>
        <end position="232"/>
    </location>
</feature>